<name>A0A382WUJ6_9ZZZZ</name>
<protein>
    <recommendedName>
        <fullName evidence="1">Glycosyl transferase family 1 domain-containing protein</fullName>
    </recommendedName>
</protein>
<organism evidence="2">
    <name type="scientific">marine metagenome</name>
    <dbReference type="NCBI Taxonomy" id="408172"/>
    <lineage>
        <taxon>unclassified sequences</taxon>
        <taxon>metagenomes</taxon>
        <taxon>ecological metagenomes</taxon>
    </lineage>
</organism>
<dbReference type="AlphaFoldDB" id="A0A382WUJ6"/>
<feature type="non-terminal residue" evidence="2">
    <location>
        <position position="1"/>
    </location>
</feature>
<evidence type="ECO:0000313" key="2">
    <source>
        <dbReference type="EMBL" id="SVD62353.1"/>
    </source>
</evidence>
<gene>
    <name evidence="2" type="ORF">METZ01_LOCUS415207</name>
</gene>
<dbReference type="SUPFAM" id="SSF53756">
    <property type="entry name" value="UDP-Glycosyltransferase/glycogen phosphorylase"/>
    <property type="match status" value="1"/>
</dbReference>
<reference evidence="2" key="1">
    <citation type="submission" date="2018-05" db="EMBL/GenBank/DDBJ databases">
        <authorList>
            <person name="Lanie J.A."/>
            <person name="Ng W.-L."/>
            <person name="Kazmierczak K.M."/>
            <person name="Andrzejewski T.M."/>
            <person name="Davidsen T.M."/>
            <person name="Wayne K.J."/>
            <person name="Tettelin H."/>
            <person name="Glass J.I."/>
            <person name="Rusch D."/>
            <person name="Podicherti R."/>
            <person name="Tsui H.-C.T."/>
            <person name="Winkler M.E."/>
        </authorList>
    </citation>
    <scope>NUCLEOTIDE SEQUENCE</scope>
</reference>
<dbReference type="Pfam" id="PF00534">
    <property type="entry name" value="Glycos_transf_1"/>
    <property type="match status" value="1"/>
</dbReference>
<dbReference type="GO" id="GO:0016757">
    <property type="term" value="F:glycosyltransferase activity"/>
    <property type="evidence" value="ECO:0007669"/>
    <property type="project" value="InterPro"/>
</dbReference>
<dbReference type="PANTHER" id="PTHR12526">
    <property type="entry name" value="GLYCOSYLTRANSFERASE"/>
    <property type="match status" value="1"/>
</dbReference>
<evidence type="ECO:0000259" key="1">
    <source>
        <dbReference type="Pfam" id="PF00534"/>
    </source>
</evidence>
<dbReference type="InterPro" id="IPR001296">
    <property type="entry name" value="Glyco_trans_1"/>
</dbReference>
<sequence length="125" mass="13608">LQGRNDMPALYAAMDVFVLASHREGLSKSLLEATAMARPTVTCNIRGCREVVVDGETGLLTPLKDVAALHQAVARMHDDDDLRQQMGDAGRQRVIENYTESIVARRLLDIYGALSNGQAKATESP</sequence>
<dbReference type="Gene3D" id="3.40.50.2000">
    <property type="entry name" value="Glycogen Phosphorylase B"/>
    <property type="match status" value="2"/>
</dbReference>
<feature type="domain" description="Glycosyl transferase family 1" evidence="1">
    <location>
        <begin position="4"/>
        <end position="93"/>
    </location>
</feature>
<accession>A0A382WUJ6</accession>
<proteinExistence type="predicted"/>
<dbReference type="EMBL" id="UINC01162546">
    <property type="protein sequence ID" value="SVD62353.1"/>
    <property type="molecule type" value="Genomic_DNA"/>
</dbReference>